<accession>A0ABV6SB16</accession>
<reference evidence="2 3" key="1">
    <citation type="submission" date="2024-09" db="EMBL/GenBank/DDBJ databases">
        <authorList>
            <person name="Sun Q."/>
            <person name="Mori K."/>
        </authorList>
    </citation>
    <scope>NUCLEOTIDE SEQUENCE [LARGE SCALE GENOMIC DNA]</scope>
    <source>
        <strain evidence="2 3">CICC 11035S</strain>
    </source>
</reference>
<evidence type="ECO:0000313" key="3">
    <source>
        <dbReference type="Proteomes" id="UP001589858"/>
    </source>
</evidence>
<proteinExistence type="predicted"/>
<dbReference type="EMBL" id="JBHLTM010000067">
    <property type="protein sequence ID" value="MFC0686432.1"/>
    <property type="molecule type" value="Genomic_DNA"/>
</dbReference>
<feature type="compositionally biased region" description="Basic and acidic residues" evidence="1">
    <location>
        <begin position="31"/>
        <end position="40"/>
    </location>
</feature>
<organism evidence="2 3">
    <name type="scientific">Novosphingobium clariflavum</name>
    <dbReference type="NCBI Taxonomy" id="2029884"/>
    <lineage>
        <taxon>Bacteria</taxon>
        <taxon>Pseudomonadati</taxon>
        <taxon>Pseudomonadota</taxon>
        <taxon>Alphaproteobacteria</taxon>
        <taxon>Sphingomonadales</taxon>
        <taxon>Sphingomonadaceae</taxon>
        <taxon>Novosphingobium</taxon>
    </lineage>
</organism>
<dbReference type="RefSeq" id="WP_267223903.1">
    <property type="nucleotide sequence ID" value="NZ_JAPCWC010000028.1"/>
</dbReference>
<evidence type="ECO:0000313" key="2">
    <source>
        <dbReference type="EMBL" id="MFC0686432.1"/>
    </source>
</evidence>
<protein>
    <submittedName>
        <fullName evidence="2">Uncharacterized protein</fullName>
    </submittedName>
</protein>
<comment type="caution">
    <text evidence="2">The sequence shown here is derived from an EMBL/GenBank/DDBJ whole genome shotgun (WGS) entry which is preliminary data.</text>
</comment>
<gene>
    <name evidence="2" type="ORF">ACFFF8_17745</name>
</gene>
<feature type="region of interest" description="Disordered" evidence="1">
    <location>
        <begin position="31"/>
        <end position="63"/>
    </location>
</feature>
<evidence type="ECO:0000256" key="1">
    <source>
        <dbReference type="SAM" id="MobiDB-lite"/>
    </source>
</evidence>
<sequence length="79" mass="9423">MSRYASLAEQYRAHRLAFEKAQEWNCTPKEAERRLREQERTRRRACGTQAPTEQPDDFETMDAPLTDFGAWEAPWMMRD</sequence>
<name>A0ABV6SB16_9SPHN</name>
<dbReference type="Proteomes" id="UP001589858">
    <property type="component" value="Unassembled WGS sequence"/>
</dbReference>
<keyword evidence="3" id="KW-1185">Reference proteome</keyword>